<reference evidence="3" key="1">
    <citation type="submission" date="2021-02" db="EMBL/GenBank/DDBJ databases">
        <authorList>
            <person name="Dougan E. K."/>
            <person name="Rhodes N."/>
            <person name="Thang M."/>
            <person name="Chan C."/>
        </authorList>
    </citation>
    <scope>NUCLEOTIDE SEQUENCE</scope>
</reference>
<organism evidence="3 4">
    <name type="scientific">Polarella glacialis</name>
    <name type="common">Dinoflagellate</name>
    <dbReference type="NCBI Taxonomy" id="89957"/>
    <lineage>
        <taxon>Eukaryota</taxon>
        <taxon>Sar</taxon>
        <taxon>Alveolata</taxon>
        <taxon>Dinophyceae</taxon>
        <taxon>Suessiales</taxon>
        <taxon>Suessiaceae</taxon>
        <taxon>Polarella</taxon>
    </lineage>
</organism>
<accession>A0A813LLX5</accession>
<protein>
    <submittedName>
        <fullName evidence="3">Uncharacterized protein</fullName>
    </submittedName>
</protein>
<evidence type="ECO:0000256" key="1">
    <source>
        <dbReference type="SAM" id="MobiDB-lite"/>
    </source>
</evidence>
<dbReference type="PANTHER" id="PTHR34730">
    <property type="entry name" value="UNNAMED PRODUCT"/>
    <property type="match status" value="1"/>
</dbReference>
<feature type="transmembrane region" description="Helical" evidence="2">
    <location>
        <begin position="863"/>
        <end position="885"/>
    </location>
</feature>
<keyword evidence="2" id="KW-1133">Transmembrane helix</keyword>
<feature type="transmembrane region" description="Helical" evidence="2">
    <location>
        <begin position="808"/>
        <end position="830"/>
    </location>
</feature>
<feature type="transmembrane region" description="Helical" evidence="2">
    <location>
        <begin position="688"/>
        <end position="706"/>
    </location>
</feature>
<dbReference type="PANTHER" id="PTHR34730:SF1">
    <property type="entry name" value="PARAQUAT-INDUCIBLE PROTEIN A"/>
    <property type="match status" value="1"/>
</dbReference>
<dbReference type="EMBL" id="CAJNNW010036568">
    <property type="protein sequence ID" value="CAE8735643.1"/>
    <property type="molecule type" value="Genomic_DNA"/>
</dbReference>
<feature type="transmembrane region" description="Helical" evidence="2">
    <location>
        <begin position="647"/>
        <end position="667"/>
    </location>
</feature>
<name>A0A813LLX5_POLGL</name>
<feature type="transmembrane region" description="Helical" evidence="2">
    <location>
        <begin position="932"/>
        <end position="957"/>
    </location>
</feature>
<dbReference type="InterPro" id="IPR007498">
    <property type="entry name" value="PqiA-like"/>
</dbReference>
<evidence type="ECO:0000313" key="4">
    <source>
        <dbReference type="Proteomes" id="UP000626109"/>
    </source>
</evidence>
<evidence type="ECO:0000313" key="3">
    <source>
        <dbReference type="EMBL" id="CAE8735643.1"/>
    </source>
</evidence>
<dbReference type="AlphaFoldDB" id="A0A813LLX5"/>
<evidence type="ECO:0000256" key="2">
    <source>
        <dbReference type="SAM" id="Phobius"/>
    </source>
</evidence>
<gene>
    <name evidence="3" type="ORF">PGLA2088_LOCUS47941</name>
</gene>
<dbReference type="Pfam" id="PF04403">
    <property type="entry name" value="PqiA"/>
    <property type="match status" value="1"/>
</dbReference>
<feature type="region of interest" description="Disordered" evidence="1">
    <location>
        <begin position="579"/>
        <end position="606"/>
    </location>
</feature>
<sequence length="1095" mass="116428">MQRQVSLPQPGRPIMPVCPRGRGLDGVSQPFLQRRHSWQVAVGLFLSLVTPISGAHLAVNSVAPTLKGDAASEDLRNWLRTLQLQIPKASFLKAGLNITLENLTCTDIQIQSVITTKQPGSPLTMSVKAVGLGATCHMAWRYVAVNVPILGASGTVKVVVGEDSSLSGPLTLQLDSDPVAPLPKKLATGDCKGKLVVTDLKFSGPGLVGWVLQALSGVIKSSLSLIPPLLCSQLDEAIAKLDMAKWRNASLARPKDLIPLAAPGVDIIDWRGNRFFTAVADTVSQVLGNVSGQSGINTIMANILGSAEGNLSVWTAGSPGEPKPLSVVVPQLGACELAIPELSIAGLTSFRRLLLGSDQEQLNMKFAAALDRLSWAGTCSLRCIPVPPYATGPPLTELFSFSGTLSNISIDLLGDLAVHQGELNDRILSAPRQCLPGALAAGQLQSLGLKITPKCLVTQPQSGDSLEQDVDLLINTLLEMSLDALAPSIRTLLFGFVRGAGRDALNNLTVAWPQATPCLPGPPPDAYAYYSASDAAGILAILLTLPALVLSCKGHPLFETAKKASRDWRTPDLAVELQDSVESPSHRHHGGILSGGRDSSSSSPVMRNAASANSMAVNHEMASEPMASRCLLFCQPSWECLAAHQAVGARAAVAVPLILVAIALMFLCSNLSIGAKVNILLDLSDQTFLLPGVFDFSLVSSIIDMWNSGAFALAVLIGFFSGCWPYLKLGLMLLCWYSTPETLCLQRRKALLEFLDAYGKWSLVDTYVLVMFMVSFQIEVSSTSPAVQAMIGPVGPIFSFKVVVQPGASFHCFLGATILSLVAGHVVTAYNRRAAEHDRGDASHMPVEEPKTRMCTVSNTSKTWSVLVPVALFASLVVVMAGTAVDSFQFNFAGLANVALGEDGSRRPFSLIKLGEQLPAASGDPNSVGIRWIQFVFFLFSLVVIVLYHGLLLFLWLAPLTRSRQKKLVAAAQTLQAWSAIDVFVVSIIASVMEISMLVKFMVGDKCDAIDKFLQSPPAVIAGWLPPELVAHPTCVDLTTSLEPGCWCLFAGALVSAVVGQVVTNRMAKALSESSEAVDSLMASAEDAANPTLTP</sequence>
<dbReference type="Gene3D" id="3.15.10.10">
    <property type="entry name" value="Bactericidal permeability-increasing protein, domain 1"/>
    <property type="match status" value="1"/>
</dbReference>
<feature type="transmembrane region" description="Helical" evidence="2">
    <location>
        <begin position="758"/>
        <end position="778"/>
    </location>
</feature>
<keyword evidence="2" id="KW-0472">Membrane</keyword>
<comment type="caution">
    <text evidence="3">The sequence shown here is derived from an EMBL/GenBank/DDBJ whole genome shotgun (WGS) entry which is preliminary data.</text>
</comment>
<feature type="transmembrane region" description="Helical" evidence="2">
    <location>
        <begin position="712"/>
        <end position="737"/>
    </location>
</feature>
<keyword evidence="2" id="KW-0812">Transmembrane</keyword>
<feature type="transmembrane region" description="Helical" evidence="2">
    <location>
        <begin position="977"/>
        <end position="999"/>
    </location>
</feature>
<proteinExistence type="predicted"/>
<dbReference type="Proteomes" id="UP000626109">
    <property type="component" value="Unassembled WGS sequence"/>
</dbReference>